<comment type="catalytic activity">
    <reaction evidence="16">
        <text>lipoxin A4 + NAD(+) = 15-oxo-(5S,6R)-dihydroxy-(7E,9E,11Z,13E)-eicosatetraenoate + NADH + H(+)</text>
        <dbReference type="Rhea" id="RHEA:41572"/>
        <dbReference type="ChEBI" id="CHEBI:15378"/>
        <dbReference type="ChEBI" id="CHEBI:57540"/>
        <dbReference type="ChEBI" id="CHEBI:57945"/>
        <dbReference type="ChEBI" id="CHEBI:67026"/>
        <dbReference type="ChEBI" id="CHEBI:78311"/>
    </reaction>
    <physiologicalReaction direction="left-to-right" evidence="16">
        <dbReference type="Rhea" id="RHEA:41573"/>
    </physiologicalReaction>
</comment>
<dbReference type="AlphaFoldDB" id="A0A5N5SU38"/>
<evidence type="ECO:0000256" key="21">
    <source>
        <dbReference type="ARBA" id="ARBA00049188"/>
    </source>
</evidence>
<comment type="catalytic activity">
    <reaction evidence="10">
        <text>resolvin D1 + NAD(+) = 8-oxoresolvin D1 + NADH + H(+)</text>
        <dbReference type="Rhea" id="RHEA:50124"/>
        <dbReference type="ChEBI" id="CHEBI:15378"/>
        <dbReference type="ChEBI" id="CHEBI:57540"/>
        <dbReference type="ChEBI" id="CHEBI:57945"/>
        <dbReference type="ChEBI" id="CHEBI:132079"/>
        <dbReference type="ChEBI" id="CHEBI:132080"/>
    </reaction>
    <physiologicalReaction direction="left-to-right" evidence="10">
        <dbReference type="Rhea" id="RHEA:50125"/>
    </physiologicalReaction>
</comment>
<comment type="catalytic activity">
    <reaction evidence="15">
        <text>resolvin D2 + NAD(+) = 7-oxoresolvin D2 + NADH + H(+)</text>
        <dbReference type="Rhea" id="RHEA:53584"/>
        <dbReference type="ChEBI" id="CHEBI:15378"/>
        <dbReference type="ChEBI" id="CHEBI:57540"/>
        <dbReference type="ChEBI" id="CHEBI:57945"/>
        <dbReference type="ChEBI" id="CHEBI:133367"/>
        <dbReference type="ChEBI" id="CHEBI:137497"/>
    </reaction>
    <physiologicalReaction direction="left-to-right" evidence="15">
        <dbReference type="Rhea" id="RHEA:53585"/>
    </physiologicalReaction>
</comment>
<evidence type="ECO:0000256" key="2">
    <source>
        <dbReference type="ARBA" id="ARBA00023002"/>
    </source>
</evidence>
<evidence type="ECO:0000256" key="8">
    <source>
        <dbReference type="ARBA" id="ARBA00045705"/>
    </source>
</evidence>
<comment type="caution">
    <text evidence="23">The sequence shown here is derived from an EMBL/GenBank/DDBJ whole genome shotgun (WGS) entry which is preliminary data.</text>
</comment>
<dbReference type="Proteomes" id="UP000326759">
    <property type="component" value="Unassembled WGS sequence"/>
</dbReference>
<evidence type="ECO:0000256" key="7">
    <source>
        <dbReference type="ARBA" id="ARBA00042026"/>
    </source>
</evidence>
<proteinExistence type="inferred from homology"/>
<evidence type="ECO:0000256" key="17">
    <source>
        <dbReference type="ARBA" id="ARBA00048611"/>
    </source>
</evidence>
<comment type="catalytic activity">
    <reaction evidence="12">
        <text>15-oxo-(5S,6R)-dihydroxy-(7E,9E,11Z)-eicosatrienoate + NADH + H(+) = (5S,6R,15S)-trihydroxy-(7E,9E,11Z)-eicosatrienoate + NAD(+)</text>
        <dbReference type="Rhea" id="RHEA:41596"/>
        <dbReference type="ChEBI" id="CHEBI:15378"/>
        <dbReference type="ChEBI" id="CHEBI:57540"/>
        <dbReference type="ChEBI" id="CHEBI:57945"/>
        <dbReference type="ChEBI" id="CHEBI:78325"/>
        <dbReference type="ChEBI" id="CHEBI:78329"/>
    </reaction>
    <physiologicalReaction direction="left-to-right" evidence="12">
        <dbReference type="Rhea" id="RHEA:41597"/>
    </physiologicalReaction>
</comment>
<comment type="catalytic activity">
    <reaction evidence="21">
        <text>resolvin E1 + NAD(+) = 18-oxo-resolvin E1 + NADH + H(+)</text>
        <dbReference type="Rhea" id="RHEA:49244"/>
        <dbReference type="ChEBI" id="CHEBI:15378"/>
        <dbReference type="ChEBI" id="CHEBI:57540"/>
        <dbReference type="ChEBI" id="CHEBI:57945"/>
        <dbReference type="ChEBI" id="CHEBI:91000"/>
        <dbReference type="ChEBI" id="CHEBI:91001"/>
    </reaction>
    <physiologicalReaction direction="left-to-right" evidence="21">
        <dbReference type="Rhea" id="RHEA:49245"/>
    </physiologicalReaction>
</comment>
<comment type="catalytic activity">
    <reaction evidence="18">
        <text>prostaglandin E2 + NAD(+) = 15-oxoprostaglandin E2 + NADH + H(+)</text>
        <dbReference type="Rhea" id="RHEA:11876"/>
        <dbReference type="ChEBI" id="CHEBI:15378"/>
        <dbReference type="ChEBI" id="CHEBI:57400"/>
        <dbReference type="ChEBI" id="CHEBI:57540"/>
        <dbReference type="ChEBI" id="CHEBI:57945"/>
        <dbReference type="ChEBI" id="CHEBI:606564"/>
        <dbReference type="EC" id="1.1.1.141"/>
    </reaction>
    <physiologicalReaction direction="left-to-right" evidence="18">
        <dbReference type="Rhea" id="RHEA:11877"/>
    </physiologicalReaction>
</comment>
<sequence length="194" mass="20956">MCDVTSDESFKGAFTECKKNFGGIDILINNAGVGDEKNLQAVINVNLLGTIRGTSLALEHMSKDKGHEGGRVINVASIAGLKDIPFGPYYSTSKAGIVHYTRVIGHPFHFNYTGVLVQCFCPSLVKTPFIHVTASRSYNPQCEAAIKSLFGKMPLLEVEEATDALFTLLEDNKPGNVMVLENGKAPYFVAPSVS</sequence>
<evidence type="ECO:0000256" key="22">
    <source>
        <dbReference type="RuleBase" id="RU000363"/>
    </source>
</evidence>
<comment type="catalytic activity">
    <reaction evidence="11">
        <text>14-hydroxy-(4Z,7Z,10Z,12E,16Z,19Z)-docosahexaenoate + NAD(+) = 14-oxo-(4Z,7Z,10Z,12E,16Z,19Z)-docosahexaenoate + NADH + H(+)</text>
        <dbReference type="Rhea" id="RHEA:48952"/>
        <dbReference type="ChEBI" id="CHEBI:15378"/>
        <dbReference type="ChEBI" id="CHEBI:57540"/>
        <dbReference type="ChEBI" id="CHEBI:57945"/>
        <dbReference type="ChEBI" id="CHEBI:90866"/>
        <dbReference type="ChEBI" id="CHEBI:90867"/>
    </reaction>
    <physiologicalReaction direction="left-to-right" evidence="11">
        <dbReference type="Rhea" id="RHEA:48953"/>
    </physiologicalReaction>
</comment>
<dbReference type="EC" id="1.1.1.232" evidence="4"/>
<evidence type="ECO:0000256" key="18">
    <source>
        <dbReference type="ARBA" id="ARBA00048739"/>
    </source>
</evidence>
<evidence type="ECO:0000256" key="3">
    <source>
        <dbReference type="ARBA" id="ARBA00038968"/>
    </source>
</evidence>
<comment type="catalytic activity">
    <reaction evidence="17">
        <text>prostaglandin A1 + NAD(+) = 15-oxo-prostaglandin A1 + NADH + H(+)</text>
        <dbReference type="Rhea" id="RHEA:41263"/>
        <dbReference type="ChEBI" id="CHEBI:15378"/>
        <dbReference type="ChEBI" id="CHEBI:57398"/>
        <dbReference type="ChEBI" id="CHEBI:57540"/>
        <dbReference type="ChEBI" id="CHEBI:57945"/>
        <dbReference type="ChEBI" id="CHEBI:85072"/>
    </reaction>
    <physiologicalReaction direction="left-to-right" evidence="17">
        <dbReference type="Rhea" id="RHEA:41264"/>
    </physiologicalReaction>
</comment>
<dbReference type="InterPro" id="IPR020904">
    <property type="entry name" value="Sc_DH/Rdtase_CS"/>
</dbReference>
<dbReference type="PRINTS" id="PR00080">
    <property type="entry name" value="SDRFAMILY"/>
</dbReference>
<dbReference type="PROSITE" id="PS00061">
    <property type="entry name" value="ADH_SHORT"/>
    <property type="match status" value="1"/>
</dbReference>
<dbReference type="PRINTS" id="PR01167">
    <property type="entry name" value="INSADHFAMILY"/>
</dbReference>
<gene>
    <name evidence="23" type="primary">HPGD_0</name>
    <name evidence="23" type="ORF">Anas_06927</name>
</gene>
<dbReference type="OrthoDB" id="6368354at2759"/>
<organism evidence="23 24">
    <name type="scientific">Armadillidium nasatum</name>
    <dbReference type="NCBI Taxonomy" id="96803"/>
    <lineage>
        <taxon>Eukaryota</taxon>
        <taxon>Metazoa</taxon>
        <taxon>Ecdysozoa</taxon>
        <taxon>Arthropoda</taxon>
        <taxon>Crustacea</taxon>
        <taxon>Multicrustacea</taxon>
        <taxon>Malacostraca</taxon>
        <taxon>Eumalacostraca</taxon>
        <taxon>Peracarida</taxon>
        <taxon>Isopoda</taxon>
        <taxon>Oniscidea</taxon>
        <taxon>Crinocheta</taxon>
        <taxon>Armadillidiidae</taxon>
        <taxon>Armadillidium</taxon>
    </lineage>
</organism>
<comment type="function">
    <text evidence="8">Catalyzes the NAD-dependent dehydrogenation (oxidation) of a broad array of hydroxylated polyunsaturated fatty acids (mainly eicosanoids and docosanoids, including prostaglandins, lipoxins and resolvins), yielding their corresponding keto (oxo) metabolites. Decreases the levels of the pro-proliferative prostaglandins such as prostaglandin E2 (whose activity is increased in cancer because of an increase in the expression of cyclooxygenase 2) and generates oxo-fatty acid products that can profoundly influence cell function by abrogating pro-inflammatory cytokine expression. Converts resolvins E1, D1 and D2 to their oxo products, which represents a mode of resolvin inactivation. Resolvin E1 plays important roles during the resolution phase of acute inflammation, while resolvins D1 and D2 have a unique role in obesity-induced adipose inflammation.</text>
</comment>
<evidence type="ECO:0000256" key="1">
    <source>
        <dbReference type="ARBA" id="ARBA00006484"/>
    </source>
</evidence>
<dbReference type="EMBL" id="SEYY01019984">
    <property type="protein sequence ID" value="KAB7497733.1"/>
    <property type="molecule type" value="Genomic_DNA"/>
</dbReference>
<dbReference type="GO" id="GO:0005737">
    <property type="term" value="C:cytoplasm"/>
    <property type="evidence" value="ECO:0007669"/>
    <property type="project" value="TreeGrafter"/>
</dbReference>
<evidence type="ECO:0000256" key="10">
    <source>
        <dbReference type="ARBA" id="ARBA00047672"/>
    </source>
</evidence>
<evidence type="ECO:0000256" key="5">
    <source>
        <dbReference type="ARBA" id="ARBA00040276"/>
    </source>
</evidence>
<reference evidence="23 24" key="1">
    <citation type="journal article" date="2019" name="PLoS Biol.">
        <title>Sex chromosomes control vertical transmission of feminizing Wolbachia symbionts in an isopod.</title>
        <authorList>
            <person name="Becking T."/>
            <person name="Chebbi M.A."/>
            <person name="Giraud I."/>
            <person name="Moumen B."/>
            <person name="Laverre T."/>
            <person name="Caubet Y."/>
            <person name="Peccoud J."/>
            <person name="Gilbert C."/>
            <person name="Cordaux R."/>
        </authorList>
    </citation>
    <scope>NUCLEOTIDE SEQUENCE [LARGE SCALE GENOMIC DNA]</scope>
    <source>
        <strain evidence="23">ANa2</strain>
        <tissue evidence="23">Whole body excluding digestive tract and cuticle</tissue>
    </source>
</reference>
<evidence type="ECO:0000256" key="14">
    <source>
        <dbReference type="ARBA" id="ARBA00048170"/>
    </source>
</evidence>
<dbReference type="GO" id="GO:0047034">
    <property type="term" value="F:15-hydroxyicosatetraenoate dehydrogenase activity"/>
    <property type="evidence" value="ECO:0007669"/>
    <property type="project" value="UniProtKB-EC"/>
</dbReference>
<dbReference type="SUPFAM" id="SSF51735">
    <property type="entry name" value="NAD(P)-binding Rossmann-fold domains"/>
    <property type="match status" value="1"/>
</dbReference>
<comment type="catalytic activity">
    <reaction evidence="9">
        <text>prostaglandin E1 + NAD(+) = 15-oxoprostaglandin E1 + NADH + H(+)</text>
        <dbReference type="Rhea" id="RHEA:16477"/>
        <dbReference type="ChEBI" id="CHEBI:15378"/>
        <dbReference type="ChEBI" id="CHEBI:57397"/>
        <dbReference type="ChEBI" id="CHEBI:57401"/>
        <dbReference type="ChEBI" id="CHEBI:57540"/>
        <dbReference type="ChEBI" id="CHEBI:57945"/>
    </reaction>
    <physiologicalReaction direction="left-to-right" evidence="9">
        <dbReference type="Rhea" id="RHEA:16478"/>
    </physiologicalReaction>
</comment>
<comment type="catalytic activity">
    <reaction evidence="19">
        <text>resolvin D2 + NAD(+) = 16-oxoresolvin D2 + NADH + H(+)</text>
        <dbReference type="Rhea" id="RHEA:53588"/>
        <dbReference type="ChEBI" id="CHEBI:15378"/>
        <dbReference type="ChEBI" id="CHEBI:57540"/>
        <dbReference type="ChEBI" id="CHEBI:57945"/>
        <dbReference type="ChEBI" id="CHEBI:133367"/>
        <dbReference type="ChEBI" id="CHEBI:137498"/>
    </reaction>
    <physiologicalReaction direction="left-to-right" evidence="19">
        <dbReference type="Rhea" id="RHEA:53589"/>
    </physiologicalReaction>
</comment>
<keyword evidence="2" id="KW-0560">Oxidoreductase</keyword>
<evidence type="ECO:0000256" key="4">
    <source>
        <dbReference type="ARBA" id="ARBA00039060"/>
    </source>
</evidence>
<evidence type="ECO:0000256" key="16">
    <source>
        <dbReference type="ARBA" id="ARBA00048535"/>
    </source>
</evidence>
<dbReference type="Gene3D" id="3.40.50.720">
    <property type="entry name" value="NAD(P)-binding Rossmann-like Domain"/>
    <property type="match status" value="1"/>
</dbReference>
<evidence type="ECO:0000256" key="11">
    <source>
        <dbReference type="ARBA" id="ARBA00048008"/>
    </source>
</evidence>
<keyword evidence="24" id="KW-1185">Reference proteome</keyword>
<dbReference type="InterPro" id="IPR002347">
    <property type="entry name" value="SDR_fam"/>
</dbReference>
<comment type="catalytic activity">
    <reaction evidence="13">
        <text>(11R)-hydroxy-(5Z,8Z,12E,14Z)-eicosatetraenoate + NAD(+) = 11-oxo-(5Z,8Z,12E,14Z)-eicosatetraenoate + NADH + H(+)</text>
        <dbReference type="Rhea" id="RHEA:48640"/>
        <dbReference type="ChEBI" id="CHEBI:15378"/>
        <dbReference type="ChEBI" id="CHEBI:57540"/>
        <dbReference type="ChEBI" id="CHEBI:57945"/>
        <dbReference type="ChEBI" id="CHEBI:78836"/>
        <dbReference type="ChEBI" id="CHEBI:90697"/>
    </reaction>
    <physiologicalReaction direction="left-to-right" evidence="13">
        <dbReference type="Rhea" id="RHEA:48641"/>
    </physiologicalReaction>
</comment>
<dbReference type="PANTHER" id="PTHR44229:SF4">
    <property type="entry name" value="15-HYDROXYPROSTAGLANDIN DEHYDROGENASE [NAD(+)]"/>
    <property type="match status" value="1"/>
</dbReference>
<dbReference type="EC" id="1.1.1.141" evidence="3"/>
<dbReference type="GO" id="GO:0016404">
    <property type="term" value="F:15-hydroxyprostaglandin dehydrogenase (NAD+) activity"/>
    <property type="evidence" value="ECO:0007669"/>
    <property type="project" value="UniProtKB-EC"/>
</dbReference>
<comment type="catalytic activity">
    <reaction evidence="20">
        <text>(15S)-hydroxy-(5Z,8Z,11Z,13E)-eicosatetraenoate + NAD(+) = 15-oxo-(5Z,8Z,11Z,13E)-eicosatetraenoate + NADH + H(+)</text>
        <dbReference type="Rhea" id="RHEA:23260"/>
        <dbReference type="ChEBI" id="CHEBI:15378"/>
        <dbReference type="ChEBI" id="CHEBI:57409"/>
        <dbReference type="ChEBI" id="CHEBI:57410"/>
        <dbReference type="ChEBI" id="CHEBI:57540"/>
        <dbReference type="ChEBI" id="CHEBI:57945"/>
        <dbReference type="EC" id="1.1.1.232"/>
    </reaction>
    <physiologicalReaction direction="left-to-right" evidence="20">
        <dbReference type="Rhea" id="RHEA:23261"/>
    </physiologicalReaction>
</comment>
<evidence type="ECO:0000256" key="6">
    <source>
        <dbReference type="ARBA" id="ARBA00041812"/>
    </source>
</evidence>
<evidence type="ECO:0000256" key="20">
    <source>
        <dbReference type="ARBA" id="ARBA00049151"/>
    </source>
</evidence>
<evidence type="ECO:0000256" key="12">
    <source>
        <dbReference type="ARBA" id="ARBA00048140"/>
    </source>
</evidence>
<evidence type="ECO:0000256" key="13">
    <source>
        <dbReference type="ARBA" id="ARBA00048144"/>
    </source>
</evidence>
<evidence type="ECO:0000313" key="23">
    <source>
        <dbReference type="EMBL" id="KAB7497733.1"/>
    </source>
</evidence>
<comment type="catalytic activity">
    <reaction evidence="14">
        <text>resolvin D1 + NAD(+) = 17-oxoresolvin D1 + NADH + H(+)</text>
        <dbReference type="Rhea" id="RHEA:50128"/>
        <dbReference type="ChEBI" id="CHEBI:15378"/>
        <dbReference type="ChEBI" id="CHEBI:57540"/>
        <dbReference type="ChEBI" id="CHEBI:57945"/>
        <dbReference type="ChEBI" id="CHEBI:132079"/>
        <dbReference type="ChEBI" id="CHEBI:132081"/>
    </reaction>
    <physiologicalReaction direction="left-to-right" evidence="14">
        <dbReference type="Rhea" id="RHEA:50129"/>
    </physiologicalReaction>
</comment>
<evidence type="ECO:0000313" key="24">
    <source>
        <dbReference type="Proteomes" id="UP000326759"/>
    </source>
</evidence>
<accession>A0A5N5SU38</accession>
<dbReference type="PANTHER" id="PTHR44229">
    <property type="entry name" value="15-HYDROXYPROSTAGLANDIN DEHYDROGENASE [NAD(+)]"/>
    <property type="match status" value="1"/>
</dbReference>
<evidence type="ECO:0000256" key="19">
    <source>
        <dbReference type="ARBA" id="ARBA00048921"/>
    </source>
</evidence>
<dbReference type="InterPro" id="IPR036291">
    <property type="entry name" value="NAD(P)-bd_dom_sf"/>
</dbReference>
<name>A0A5N5SU38_9CRUS</name>
<dbReference type="Pfam" id="PF00106">
    <property type="entry name" value="adh_short"/>
    <property type="match status" value="1"/>
</dbReference>
<evidence type="ECO:0000256" key="9">
    <source>
        <dbReference type="ARBA" id="ARBA00047325"/>
    </source>
</evidence>
<protein>
    <recommendedName>
        <fullName evidence="5">15-hydroxyprostaglandin dehydrogenase [NAD(+)]</fullName>
        <ecNumber evidence="3">1.1.1.141</ecNumber>
        <ecNumber evidence="4">1.1.1.232</ecNumber>
    </recommendedName>
    <alternativeName>
        <fullName evidence="7">Eicosanoid/docosanoid dehydrogenase [NAD(+)]</fullName>
    </alternativeName>
    <alternativeName>
        <fullName evidence="6">Prostaglandin dehydrogenase 1</fullName>
    </alternativeName>
</protein>
<evidence type="ECO:0000256" key="15">
    <source>
        <dbReference type="ARBA" id="ARBA00048393"/>
    </source>
</evidence>
<comment type="similarity">
    <text evidence="1 22">Belongs to the short-chain dehydrogenases/reductases (SDR) family.</text>
</comment>